<evidence type="ECO:0000313" key="5">
    <source>
        <dbReference type="Proteomes" id="UP000198345"/>
    </source>
</evidence>
<dbReference type="Proteomes" id="UP000198345">
    <property type="component" value="Unassembled WGS sequence"/>
</dbReference>
<evidence type="ECO:0000259" key="3">
    <source>
        <dbReference type="Pfam" id="PF16344"/>
    </source>
</evidence>
<protein>
    <submittedName>
        <fullName evidence="4">Iron dicitrate transport regulator FecR</fullName>
    </submittedName>
</protein>
<dbReference type="Pfam" id="PF04773">
    <property type="entry name" value="FecR"/>
    <property type="match status" value="1"/>
</dbReference>
<dbReference type="GO" id="GO:0016989">
    <property type="term" value="F:sigma factor antagonist activity"/>
    <property type="evidence" value="ECO:0007669"/>
    <property type="project" value="TreeGrafter"/>
</dbReference>
<dbReference type="Gene3D" id="3.55.50.30">
    <property type="match status" value="1"/>
</dbReference>
<dbReference type="AlphaFoldDB" id="A0A226H8M5"/>
<dbReference type="InterPro" id="IPR012373">
    <property type="entry name" value="Ferrdict_sens_TM"/>
</dbReference>
<feature type="transmembrane region" description="Helical" evidence="1">
    <location>
        <begin position="42"/>
        <end position="63"/>
    </location>
</feature>
<keyword evidence="1" id="KW-0812">Transmembrane</keyword>
<dbReference type="InterPro" id="IPR006860">
    <property type="entry name" value="FecR"/>
</dbReference>
<name>A0A226H8M5_9FLAO</name>
<proteinExistence type="predicted"/>
<evidence type="ECO:0000256" key="1">
    <source>
        <dbReference type="SAM" id="Phobius"/>
    </source>
</evidence>
<gene>
    <name evidence="4" type="ORF">B0A66_13560</name>
</gene>
<accession>A0A226H8M5</accession>
<comment type="caution">
    <text evidence="4">The sequence shown here is derived from an EMBL/GenBank/DDBJ whole genome shotgun (WGS) entry which is preliminary data.</text>
</comment>
<reference evidence="4 5" key="1">
    <citation type="submission" date="2016-11" db="EMBL/GenBank/DDBJ databases">
        <title>Whole genomes of Flavobacteriaceae.</title>
        <authorList>
            <person name="Stine C."/>
            <person name="Li C."/>
            <person name="Tadesse D."/>
        </authorList>
    </citation>
    <scope>NUCLEOTIDE SEQUENCE [LARGE SCALE GENOMIC DNA]</scope>
    <source>
        <strain evidence="4 5">DSM 18292</strain>
    </source>
</reference>
<evidence type="ECO:0000313" key="4">
    <source>
        <dbReference type="EMBL" id="OXA90026.1"/>
    </source>
</evidence>
<keyword evidence="1" id="KW-1133">Transmembrane helix</keyword>
<dbReference type="Gene3D" id="2.60.120.1440">
    <property type="match status" value="1"/>
</dbReference>
<dbReference type="Pfam" id="PF16344">
    <property type="entry name" value="FecR_C"/>
    <property type="match status" value="1"/>
</dbReference>
<dbReference type="PANTHER" id="PTHR30273">
    <property type="entry name" value="PERIPLASMIC SIGNAL SENSOR AND SIGMA FACTOR ACTIVATOR FECR-RELATED"/>
    <property type="match status" value="1"/>
</dbReference>
<keyword evidence="5" id="KW-1185">Reference proteome</keyword>
<dbReference type="PANTHER" id="PTHR30273:SF2">
    <property type="entry name" value="PROTEIN FECR"/>
    <property type="match status" value="1"/>
</dbReference>
<dbReference type="RefSeq" id="WP_089050380.1">
    <property type="nucleotide sequence ID" value="NZ_FXTV01000004.1"/>
</dbReference>
<dbReference type="EMBL" id="MUGW01000026">
    <property type="protein sequence ID" value="OXA90026.1"/>
    <property type="molecule type" value="Genomic_DNA"/>
</dbReference>
<organism evidence="4 5">
    <name type="scientific">Flavobacterium hercynium</name>
    <dbReference type="NCBI Taxonomy" id="387094"/>
    <lineage>
        <taxon>Bacteria</taxon>
        <taxon>Pseudomonadati</taxon>
        <taxon>Bacteroidota</taxon>
        <taxon>Flavobacteriia</taxon>
        <taxon>Flavobacteriales</taxon>
        <taxon>Flavobacteriaceae</taxon>
        <taxon>Flavobacterium</taxon>
    </lineage>
</organism>
<sequence length="284" mass="32455">MGSRKLREEWNAIPNRGILPNEAKSRMWDNICEATIDKYKSLYNWTAVACILFIFSITSYQIFTQINRDKDNVEIASTKTFNDDVRLLCLSDGTRVWLNENSEIEYPVKFLKHERTVNLKGEAFFEVKRDPSRPFIITSGEIKTTVLGTSFNVKAYNNDKPEVNVSSGKVKVESIQNKVILEKGYMAVYGAKTALLQKQKATVSEPEWKKVLIYVDGLTLDQALTKLKADHKFEVTYLEGDLKDLTIQGTLDSRQGLYEMLQTIAFALEIKIRVTGNNTYLISR</sequence>
<feature type="domain" description="FecR protein" evidence="2">
    <location>
        <begin position="80"/>
        <end position="171"/>
    </location>
</feature>
<dbReference type="InterPro" id="IPR032508">
    <property type="entry name" value="FecR_C"/>
</dbReference>
<feature type="domain" description="Protein FecR C-terminal" evidence="3">
    <location>
        <begin position="215"/>
        <end position="280"/>
    </location>
</feature>
<keyword evidence="1" id="KW-0472">Membrane</keyword>
<dbReference type="PIRSF" id="PIRSF018266">
    <property type="entry name" value="FecR"/>
    <property type="match status" value="1"/>
</dbReference>
<dbReference type="OrthoDB" id="704021at2"/>
<evidence type="ECO:0000259" key="2">
    <source>
        <dbReference type="Pfam" id="PF04773"/>
    </source>
</evidence>